<dbReference type="InterPro" id="IPR052174">
    <property type="entry name" value="Flavoredoxin"/>
</dbReference>
<keyword evidence="6" id="KW-1185">Reference proteome</keyword>
<keyword evidence="2" id="KW-0285">Flavoprotein</keyword>
<dbReference type="STRING" id="113562.SAMN04489716_4450"/>
<dbReference type="Proteomes" id="UP000198688">
    <property type="component" value="Chromosome I"/>
</dbReference>
<evidence type="ECO:0000313" key="6">
    <source>
        <dbReference type="Proteomes" id="UP000198688"/>
    </source>
</evidence>
<dbReference type="PANTHER" id="PTHR43567">
    <property type="entry name" value="FLAVOREDOXIN-RELATED-RELATED"/>
    <property type="match status" value="1"/>
</dbReference>
<comment type="similarity">
    <text evidence="3">Belongs to the flavoredoxin family.</text>
</comment>
<dbReference type="OrthoDB" id="4102168at2"/>
<feature type="domain" description="Flavin reductase like" evidence="4">
    <location>
        <begin position="8"/>
        <end position="153"/>
    </location>
</feature>
<evidence type="ECO:0000259" key="4">
    <source>
        <dbReference type="SMART" id="SM00903"/>
    </source>
</evidence>
<dbReference type="SMART" id="SM00903">
    <property type="entry name" value="Flavin_Reduct"/>
    <property type="match status" value="1"/>
</dbReference>
<evidence type="ECO:0000313" key="5">
    <source>
        <dbReference type="EMBL" id="SDT54945.1"/>
    </source>
</evidence>
<dbReference type="Pfam" id="PF01613">
    <property type="entry name" value="Flavin_Reduct"/>
    <property type="match status" value="1"/>
</dbReference>
<comment type="cofactor">
    <cofactor evidence="1">
        <name>FMN</name>
        <dbReference type="ChEBI" id="CHEBI:58210"/>
    </cofactor>
</comment>
<dbReference type="PANTHER" id="PTHR43567:SF1">
    <property type="entry name" value="FLAVOREDOXIN"/>
    <property type="match status" value="1"/>
</dbReference>
<evidence type="ECO:0000256" key="2">
    <source>
        <dbReference type="ARBA" id="ARBA00022630"/>
    </source>
</evidence>
<dbReference type="InterPro" id="IPR002563">
    <property type="entry name" value="Flavin_Rdtase-like_dom"/>
</dbReference>
<dbReference type="GO" id="GO:0010181">
    <property type="term" value="F:FMN binding"/>
    <property type="evidence" value="ECO:0007669"/>
    <property type="project" value="InterPro"/>
</dbReference>
<evidence type="ECO:0000256" key="1">
    <source>
        <dbReference type="ARBA" id="ARBA00001917"/>
    </source>
</evidence>
<dbReference type="EMBL" id="LT629758">
    <property type="protein sequence ID" value="SDT54945.1"/>
    <property type="molecule type" value="Genomic_DNA"/>
</dbReference>
<dbReference type="InterPro" id="IPR012349">
    <property type="entry name" value="Split_barrel_FMN-bd"/>
</dbReference>
<accession>A0A1H2B9I5</accession>
<proteinExistence type="inferred from homology"/>
<reference evidence="5 6" key="1">
    <citation type="submission" date="2016-10" db="EMBL/GenBank/DDBJ databases">
        <authorList>
            <person name="de Groot N.N."/>
        </authorList>
    </citation>
    <scope>NUCLEOTIDE SEQUENCE [LARGE SCALE GENOMIC DNA]</scope>
    <source>
        <strain evidence="5 6">DSM 43941</strain>
    </source>
</reference>
<dbReference type="SUPFAM" id="SSF50475">
    <property type="entry name" value="FMN-binding split barrel"/>
    <property type="match status" value="1"/>
</dbReference>
<protein>
    <submittedName>
        <fullName evidence="5">NADH-FMN oxidoreductase RutF, flavin reductase (DIM6/NTAB) family</fullName>
    </submittedName>
</protein>
<name>A0A1H2B9I5_9ACTN</name>
<gene>
    <name evidence="5" type="ORF">SAMN04489716_4450</name>
</gene>
<organism evidence="5 6">
    <name type="scientific">Actinoplanes derwentensis</name>
    <dbReference type="NCBI Taxonomy" id="113562"/>
    <lineage>
        <taxon>Bacteria</taxon>
        <taxon>Bacillati</taxon>
        <taxon>Actinomycetota</taxon>
        <taxon>Actinomycetes</taxon>
        <taxon>Micromonosporales</taxon>
        <taxon>Micromonosporaceae</taxon>
        <taxon>Actinoplanes</taxon>
    </lineage>
</organism>
<dbReference type="Gene3D" id="2.30.110.10">
    <property type="entry name" value="Electron Transport, Fmn-binding Protein, Chain A"/>
    <property type="match status" value="1"/>
</dbReference>
<dbReference type="RefSeq" id="WP_092546389.1">
    <property type="nucleotide sequence ID" value="NZ_BOMJ01000033.1"/>
</dbReference>
<sequence length="216" mass="22790">MNSSWRQSTGTVGLVAVDGPRGVNVMACEWSYFVNKDPVWVAVILGPRTASKALIEAAGRFAVTFCCEAQAALADFVGSCSVTEVDKATSGALTLEPGEHTPYVAGGVVAVECELRQIVPLPVHTMYLARVTAEHLPPIAGRPLVKHRGMYGLGQALPRTEVVAATRRLDGDRARVIATGPPPDGRLDTEVRVPPGTWRVVVERGDAVPGTAAVLG</sequence>
<evidence type="ECO:0000256" key="3">
    <source>
        <dbReference type="ARBA" id="ARBA00038054"/>
    </source>
</evidence>
<dbReference type="GO" id="GO:0016646">
    <property type="term" value="F:oxidoreductase activity, acting on the CH-NH group of donors, NAD or NADP as acceptor"/>
    <property type="evidence" value="ECO:0007669"/>
    <property type="project" value="UniProtKB-ARBA"/>
</dbReference>
<dbReference type="AlphaFoldDB" id="A0A1H2B9I5"/>